<feature type="domain" description="ABC transporter" evidence="5">
    <location>
        <begin position="5"/>
        <end position="217"/>
    </location>
</feature>
<dbReference type="Pfam" id="PF00005">
    <property type="entry name" value="ABC_tran"/>
    <property type="match status" value="1"/>
</dbReference>
<dbReference type="Gene3D" id="3.40.50.300">
    <property type="entry name" value="P-loop containing nucleotide triphosphate hydrolases"/>
    <property type="match status" value="1"/>
</dbReference>
<proteinExistence type="inferred from homology"/>
<keyword evidence="7" id="KW-1185">Reference proteome</keyword>
<dbReference type="InterPro" id="IPR050153">
    <property type="entry name" value="Metal_Ion_Import_ABC"/>
</dbReference>
<dbReference type="RefSeq" id="WP_051965726.1">
    <property type="nucleotide sequence ID" value="NZ_CP045798.1"/>
</dbReference>
<evidence type="ECO:0000313" key="7">
    <source>
        <dbReference type="Proteomes" id="UP000515847"/>
    </source>
</evidence>
<dbReference type="InterPro" id="IPR003439">
    <property type="entry name" value="ABC_transporter-like_ATP-bd"/>
</dbReference>
<dbReference type="EMBL" id="CP045798">
    <property type="protein sequence ID" value="QNB46444.1"/>
    <property type="molecule type" value="Genomic_DNA"/>
</dbReference>
<dbReference type="Proteomes" id="UP000515847">
    <property type="component" value="Chromosome"/>
</dbReference>
<dbReference type="InterPro" id="IPR027417">
    <property type="entry name" value="P-loop_NTPase"/>
</dbReference>
<evidence type="ECO:0000259" key="5">
    <source>
        <dbReference type="PROSITE" id="PS50893"/>
    </source>
</evidence>
<evidence type="ECO:0000256" key="2">
    <source>
        <dbReference type="ARBA" id="ARBA00022448"/>
    </source>
</evidence>
<dbReference type="SMART" id="SM00382">
    <property type="entry name" value="AAA"/>
    <property type="match status" value="1"/>
</dbReference>
<dbReference type="PROSITE" id="PS00211">
    <property type="entry name" value="ABC_TRANSPORTER_1"/>
    <property type="match status" value="1"/>
</dbReference>
<dbReference type="KEGG" id="tfr:BR63_09035"/>
<dbReference type="InterPro" id="IPR003593">
    <property type="entry name" value="AAA+_ATPase"/>
</dbReference>
<name>A0A7G6E2Z0_THEFR</name>
<keyword evidence="3" id="KW-0547">Nucleotide-binding</keyword>
<evidence type="ECO:0000256" key="1">
    <source>
        <dbReference type="ARBA" id="ARBA00005417"/>
    </source>
</evidence>
<dbReference type="SUPFAM" id="SSF52540">
    <property type="entry name" value="P-loop containing nucleoside triphosphate hydrolases"/>
    <property type="match status" value="1"/>
</dbReference>
<dbReference type="PANTHER" id="PTHR42734">
    <property type="entry name" value="METAL TRANSPORT SYSTEM ATP-BINDING PROTEIN TM_0124-RELATED"/>
    <property type="match status" value="1"/>
</dbReference>
<keyword evidence="4 6" id="KW-0067">ATP-binding</keyword>
<keyword evidence="2" id="KW-0813">Transport</keyword>
<accession>A0A7G6E2Z0</accession>
<dbReference type="InterPro" id="IPR017871">
    <property type="entry name" value="ABC_transporter-like_CS"/>
</dbReference>
<comment type="similarity">
    <text evidence="1">Belongs to the ABC transporter superfamily.</text>
</comment>
<dbReference type="AlphaFoldDB" id="A0A7G6E2Z0"/>
<sequence length="217" mass="23529">MKPVISLSHVSFAYPGGPYVLENINLTVYRGEFLVILGPNGAAKTTLLKLMLGLLKPLKGSVEINTETKAVVNYIPQKSSALNPGFPATVEEVVKLQVAVKGKTASSLVHSVLEKVGLLEKRDTLVSSLSGGQFQRMLIARSLINHPQILFLDEPTTGLDAEAQEDFLSLLVKLNKEGLTIVMVTHDVSPVLDHASRFLYISKGKGKEVAKEDLKVV</sequence>
<protein>
    <submittedName>
        <fullName evidence="6">ATP-binding cassette domain-containing protein</fullName>
    </submittedName>
</protein>
<organism evidence="6 7">
    <name type="scientific">Thermanaerosceptrum fracticalcis</name>
    <dbReference type="NCBI Taxonomy" id="1712410"/>
    <lineage>
        <taxon>Bacteria</taxon>
        <taxon>Bacillati</taxon>
        <taxon>Bacillota</taxon>
        <taxon>Clostridia</taxon>
        <taxon>Eubacteriales</taxon>
        <taxon>Peptococcaceae</taxon>
        <taxon>Thermanaerosceptrum</taxon>
    </lineage>
</organism>
<gene>
    <name evidence="6" type="ORF">BR63_09035</name>
</gene>
<evidence type="ECO:0000256" key="4">
    <source>
        <dbReference type="ARBA" id="ARBA00022840"/>
    </source>
</evidence>
<dbReference type="PROSITE" id="PS50893">
    <property type="entry name" value="ABC_TRANSPORTER_2"/>
    <property type="match status" value="1"/>
</dbReference>
<dbReference type="GO" id="GO:0005524">
    <property type="term" value="F:ATP binding"/>
    <property type="evidence" value="ECO:0007669"/>
    <property type="project" value="UniProtKB-KW"/>
</dbReference>
<dbReference type="PANTHER" id="PTHR42734:SF17">
    <property type="entry name" value="METAL TRANSPORT SYSTEM ATP-BINDING PROTEIN TM_0124-RELATED"/>
    <property type="match status" value="1"/>
</dbReference>
<evidence type="ECO:0000313" key="6">
    <source>
        <dbReference type="EMBL" id="QNB46444.1"/>
    </source>
</evidence>
<dbReference type="OrthoDB" id="9806726at2"/>
<reference evidence="6 7" key="1">
    <citation type="journal article" date="2019" name="Front. Microbiol.">
        <title>Thermoanaerosceptrum fracticalcis gen. nov. sp. nov., a Novel Fumarate-Fermenting Microorganism From a Deep Fractured Carbonate Aquifer of the US Great Basin.</title>
        <authorList>
            <person name="Hamilton-Brehm S.D."/>
            <person name="Stewart L.E."/>
            <person name="Zavarin M."/>
            <person name="Caldwell M."/>
            <person name="Lawson P.A."/>
            <person name="Onstott T.C."/>
            <person name="Grzymski J."/>
            <person name="Neveux I."/>
            <person name="Lollar B.S."/>
            <person name="Russell C.E."/>
            <person name="Moser D.P."/>
        </authorList>
    </citation>
    <scope>NUCLEOTIDE SEQUENCE [LARGE SCALE GENOMIC DNA]</scope>
    <source>
        <strain evidence="6 7">DRI-13</strain>
    </source>
</reference>
<evidence type="ECO:0000256" key="3">
    <source>
        <dbReference type="ARBA" id="ARBA00022741"/>
    </source>
</evidence>
<dbReference type="GO" id="GO:0016887">
    <property type="term" value="F:ATP hydrolysis activity"/>
    <property type="evidence" value="ECO:0007669"/>
    <property type="project" value="InterPro"/>
</dbReference>